<dbReference type="AlphaFoldDB" id="A0A364V811"/>
<reference evidence="3 4" key="1">
    <citation type="journal article" date="2018" name="Syst. Appl. Microbiol.">
        <title>Corynebacterium heidelbergense sp. nov., isolated from the preen glands of Egyptian geese (Alopochen aegyptiacus).</title>
        <authorList>
            <person name="Braun M.S."/>
            <person name="Wang E."/>
            <person name="Zimmermann S."/>
            <person name="Wink M."/>
        </authorList>
    </citation>
    <scope>NUCLEOTIDE SEQUENCE [LARGE SCALE GENOMIC DNA]</scope>
    <source>
        <strain evidence="3 4">647</strain>
    </source>
</reference>
<gene>
    <name evidence="3" type="ORF">DLJ54_02020</name>
</gene>
<comment type="caution">
    <text evidence="3">The sequence shown here is derived from an EMBL/GenBank/DDBJ whole genome shotgun (WGS) entry which is preliminary data.</text>
</comment>
<dbReference type="PANTHER" id="PTHR30290">
    <property type="entry name" value="PERIPLASMIC BINDING COMPONENT OF ABC TRANSPORTER"/>
    <property type="match status" value="1"/>
</dbReference>
<dbReference type="GO" id="GO:1904680">
    <property type="term" value="F:peptide transmembrane transporter activity"/>
    <property type="evidence" value="ECO:0007669"/>
    <property type="project" value="TreeGrafter"/>
</dbReference>
<protein>
    <submittedName>
        <fullName evidence="3">Peptide ABC transporter</fullName>
    </submittedName>
</protein>
<accession>A0A364V811</accession>
<feature type="domain" description="Solute-binding protein family 5" evidence="2">
    <location>
        <begin position="127"/>
        <end position="475"/>
    </location>
</feature>
<dbReference type="GO" id="GO:0015833">
    <property type="term" value="P:peptide transport"/>
    <property type="evidence" value="ECO:0007669"/>
    <property type="project" value="TreeGrafter"/>
</dbReference>
<dbReference type="PANTHER" id="PTHR30290:SF65">
    <property type="entry name" value="MONOACYL PHOSPHATIDYLINOSITOL TETRAMANNOSIDE-BINDING PROTEIN LPQW-RELATED"/>
    <property type="match status" value="1"/>
</dbReference>
<feature type="region of interest" description="Disordered" evidence="1">
    <location>
        <begin position="543"/>
        <end position="576"/>
    </location>
</feature>
<dbReference type="EMBL" id="QHCV01000012">
    <property type="protein sequence ID" value="RAV32706.1"/>
    <property type="molecule type" value="Genomic_DNA"/>
</dbReference>
<evidence type="ECO:0000313" key="4">
    <source>
        <dbReference type="Proteomes" id="UP000251577"/>
    </source>
</evidence>
<dbReference type="SUPFAM" id="SSF53850">
    <property type="entry name" value="Periplasmic binding protein-like II"/>
    <property type="match status" value="1"/>
</dbReference>
<name>A0A364V811_9CORY</name>
<dbReference type="Gene3D" id="3.40.190.10">
    <property type="entry name" value="Periplasmic binding protein-like II"/>
    <property type="match status" value="1"/>
</dbReference>
<organism evidence="3 4">
    <name type="scientific">Corynebacterium heidelbergense</name>
    <dbReference type="NCBI Taxonomy" id="2055947"/>
    <lineage>
        <taxon>Bacteria</taxon>
        <taxon>Bacillati</taxon>
        <taxon>Actinomycetota</taxon>
        <taxon>Actinomycetes</taxon>
        <taxon>Mycobacteriales</taxon>
        <taxon>Corynebacteriaceae</taxon>
        <taxon>Corynebacterium</taxon>
    </lineage>
</organism>
<proteinExistence type="predicted"/>
<evidence type="ECO:0000256" key="1">
    <source>
        <dbReference type="SAM" id="MobiDB-lite"/>
    </source>
</evidence>
<feature type="region of interest" description="Disordered" evidence="1">
    <location>
        <begin position="1"/>
        <end position="37"/>
    </location>
</feature>
<keyword evidence="4" id="KW-1185">Reference proteome</keyword>
<dbReference type="InterPro" id="IPR039424">
    <property type="entry name" value="SBP_5"/>
</dbReference>
<dbReference type="Proteomes" id="UP000251577">
    <property type="component" value="Unassembled WGS sequence"/>
</dbReference>
<dbReference type="InterPro" id="IPR000914">
    <property type="entry name" value="SBP_5_dom"/>
</dbReference>
<dbReference type="Pfam" id="PF00496">
    <property type="entry name" value="SBP_bac_5"/>
    <property type="match status" value="1"/>
</dbReference>
<evidence type="ECO:0000259" key="2">
    <source>
        <dbReference type="Pfam" id="PF00496"/>
    </source>
</evidence>
<dbReference type="Gene3D" id="3.10.105.10">
    <property type="entry name" value="Dipeptide-binding Protein, Domain 3"/>
    <property type="match status" value="1"/>
</dbReference>
<evidence type="ECO:0000313" key="3">
    <source>
        <dbReference type="EMBL" id="RAV32706.1"/>
    </source>
</evidence>
<sequence length="576" mass="60692">MPGRARSASPAPIAGRSAMAVPGARGCDMDSPRTPATALHPTRRAAVLAATLTLGVAAAGGLSACGSGNPVDGFGGSDPEFGYSLARPIVTTNAASQLGVMTDAAKVSARLYPGAFITGPNGQLLPNPDLLTATPRPEDPQTVDYQVNDKATYSDGTPVTCTDFLLAVTAGQNATQFGSDMPMARQVQSVACQDQDKHFSVTFKKGFGARFRELFSAGTVLPAHTVAQRAEVPDIVGALQSEAPAQLEPIAEQWRNTFDLGQTDPSEVPTFGPYRVSSRAQDGTLTLEPNPNWKADPPQERKVFLHPVGSELKGLAHEDHLVVADAAATTDFAAQELNAPNFRTRKTAGSRVDLLRLEDAGALASPEARRALGACIDRGAIAREVKAATGVEVQPVGLRILAPTDPLAPRLKDVAEANTAVDPNRTKQQLDGTTVRIGYLKEVPRYAAMVQNITRSCAAGGVTIRPVEVDAAHPGTLGTDYEALLTTTSSFGRNPTTDVPATAPLDKVRDAERTLADAAETLPLVNEPRAVAVEQHIAGVVDNPGETGLSWNMDRWQRQSEPVPEPPSPERNPGAI</sequence>